<comment type="catalytic activity">
    <reaction evidence="4">
        <text>a 2-deoxystreptamine antibiotic + acetyl-CoA = an N(3)-acetyl-2-deoxystreptamine antibiotic + CoA + H(+)</text>
        <dbReference type="Rhea" id="RHEA:12665"/>
        <dbReference type="ChEBI" id="CHEBI:15378"/>
        <dbReference type="ChEBI" id="CHEBI:57287"/>
        <dbReference type="ChEBI" id="CHEBI:57288"/>
        <dbReference type="ChEBI" id="CHEBI:57921"/>
        <dbReference type="ChEBI" id="CHEBI:77452"/>
        <dbReference type="EC" id="2.3.1.81"/>
    </reaction>
</comment>
<keyword evidence="3 4" id="KW-0012">Acyltransferase</keyword>
<evidence type="ECO:0000313" key="6">
    <source>
        <dbReference type="Proteomes" id="UP000248214"/>
    </source>
</evidence>
<dbReference type="InterPro" id="IPR028345">
    <property type="entry name" value="Antibiotic_NAT-like"/>
</dbReference>
<dbReference type="GO" id="GO:0046353">
    <property type="term" value="F:aminoglycoside 3-N-acetyltransferase activity"/>
    <property type="evidence" value="ECO:0007669"/>
    <property type="project" value="UniProtKB-EC"/>
</dbReference>
<keyword evidence="4" id="KW-0046">Antibiotic resistance</keyword>
<dbReference type="GO" id="GO:0046677">
    <property type="term" value="P:response to antibiotic"/>
    <property type="evidence" value="ECO:0007669"/>
    <property type="project" value="UniProtKB-KW"/>
</dbReference>
<dbReference type="Proteomes" id="UP000248214">
    <property type="component" value="Unassembled WGS sequence"/>
</dbReference>
<dbReference type="PANTHER" id="PTHR11104:SF0">
    <property type="entry name" value="SPBETA PROPHAGE-DERIVED AMINOGLYCOSIDE N(3')-ACETYLTRANSFERASE-LIKE PROTEIN YOKD"/>
    <property type="match status" value="1"/>
</dbReference>
<keyword evidence="6" id="KW-1185">Reference proteome</keyword>
<evidence type="ECO:0000256" key="3">
    <source>
        <dbReference type="ARBA" id="ARBA00023315"/>
    </source>
</evidence>
<protein>
    <recommendedName>
        <fullName evidence="4">Aminoglycoside N(3)-acetyltransferase</fullName>
        <ecNumber evidence="4">2.3.1.-</ecNumber>
    </recommendedName>
</protein>
<keyword evidence="2 4" id="KW-0808">Transferase</keyword>
<evidence type="ECO:0000256" key="2">
    <source>
        <dbReference type="ARBA" id="ARBA00022679"/>
    </source>
</evidence>
<evidence type="ECO:0000313" key="5">
    <source>
        <dbReference type="EMBL" id="PYZ91977.1"/>
    </source>
</evidence>
<accession>A0A323TDQ7</accession>
<proteinExistence type="inferred from homology"/>
<sequence length="266" mass="29820">MEKIVNDTKKLNTIETLENDLKQLGLKPGMTVLVHSSLSAIGWTNGGAVAVIQALMETVTVEGTVVMPTQSGDWSDPKEWEAPAVPKEWWEPIRQTMPSYHPNITPTRGMGRIVEVFRSYPDVIRSLHPAVSFAAWGKNKQAIIENHRLDFGLGETSPLGRLYELEAQVLFIGTDYETNTCFHLGENRAVNPVIEIKGAPIEEGGQRVWKTYEEVAFEEDLFQEVGKEFEAVNSINMGEIGQAKARLFSLVKAVDFATDWFNNKRK</sequence>
<evidence type="ECO:0000256" key="1">
    <source>
        <dbReference type="ARBA" id="ARBA00006383"/>
    </source>
</evidence>
<dbReference type="RefSeq" id="WP_110611430.1">
    <property type="nucleotide sequence ID" value="NZ_PDOD01000005.1"/>
</dbReference>
<dbReference type="PANTHER" id="PTHR11104">
    <property type="entry name" value="AMINOGLYCOSIDE N3-ACETYLTRANSFERASE"/>
    <property type="match status" value="1"/>
</dbReference>
<name>A0A323TDQ7_9BACI</name>
<dbReference type="EC" id="2.3.1.-" evidence="4"/>
<dbReference type="InterPro" id="IPR003679">
    <property type="entry name" value="Amioglycoside_AcTrfase"/>
</dbReference>
<evidence type="ECO:0000256" key="4">
    <source>
        <dbReference type="RuleBase" id="RU365031"/>
    </source>
</evidence>
<reference evidence="5 6" key="1">
    <citation type="submission" date="2017-10" db="EMBL/GenBank/DDBJ databases">
        <title>Bacillus sp. nov., a halophilic bacterium isolated from a Keqin Lake.</title>
        <authorList>
            <person name="Wang H."/>
        </authorList>
    </citation>
    <scope>NUCLEOTIDE SEQUENCE [LARGE SCALE GENOMIC DNA]</scope>
    <source>
        <strain evidence="5 6">KQ-12</strain>
    </source>
</reference>
<dbReference type="OrthoDB" id="7330654at2"/>
<dbReference type="EMBL" id="PDOD01000005">
    <property type="protein sequence ID" value="PYZ91977.1"/>
    <property type="molecule type" value="Genomic_DNA"/>
</dbReference>
<dbReference type="SUPFAM" id="SSF110710">
    <property type="entry name" value="TTHA0583/YokD-like"/>
    <property type="match status" value="1"/>
</dbReference>
<comment type="similarity">
    <text evidence="1 4">Belongs to the antibiotic N-acetyltransferase family.</text>
</comment>
<gene>
    <name evidence="5" type="ORF">CR194_17415</name>
</gene>
<dbReference type="AlphaFoldDB" id="A0A323TDQ7"/>
<comment type="caution">
    <text evidence="5">The sequence shown here is derived from an EMBL/GenBank/DDBJ whole genome shotgun (WGS) entry which is preliminary data.</text>
</comment>
<dbReference type="Pfam" id="PF02522">
    <property type="entry name" value="Antibiotic_NAT"/>
    <property type="match status" value="1"/>
</dbReference>
<organism evidence="5 6">
    <name type="scientific">Salipaludibacillus keqinensis</name>
    <dbReference type="NCBI Taxonomy" id="2045207"/>
    <lineage>
        <taxon>Bacteria</taxon>
        <taxon>Bacillati</taxon>
        <taxon>Bacillota</taxon>
        <taxon>Bacilli</taxon>
        <taxon>Bacillales</taxon>
        <taxon>Bacillaceae</taxon>
    </lineage>
</organism>